<keyword evidence="2" id="KW-0040">ANK repeat</keyword>
<dbReference type="PANTHER" id="PTHR24198:SF165">
    <property type="entry name" value="ANKYRIN REPEAT-CONTAINING PROTEIN-RELATED"/>
    <property type="match status" value="1"/>
</dbReference>
<keyword evidence="6" id="KW-1185">Reference proteome</keyword>
<accession>A0ABD3PUN6</accession>
<feature type="compositionally biased region" description="Basic and acidic residues" evidence="3">
    <location>
        <begin position="360"/>
        <end position="374"/>
    </location>
</feature>
<evidence type="ECO:0000256" key="1">
    <source>
        <dbReference type="ARBA" id="ARBA00022737"/>
    </source>
</evidence>
<dbReference type="Gene3D" id="3.30.710.10">
    <property type="entry name" value="Potassium Channel Kv1.1, Chain A"/>
    <property type="match status" value="1"/>
</dbReference>
<dbReference type="PROSITE" id="PS50097">
    <property type="entry name" value="BTB"/>
    <property type="match status" value="1"/>
</dbReference>
<sequence>MTTMNPNAKPFTPTLLLPSASGSSNDPAEALEEIKTRKKNSIRNPHDNEMGKKITSSVCPLNERTSPTRVRRQRRQRQPRRHRYTQDVKKHFDRIEMASENFDEGKPNNKIDLEQIDDSQRPSSLVSQGPDSQQLRSSNHGNRNSNSNQFNHETRRRRRRNRCNNMEKTSSHVNIDNKRSGTHATTNVELSGLHDGNVNENAKKCSIKNARKQRAMIKKNGTHKTNLTTADILEPTSSFADAQFPDTIQNQIDEVDLDLESSFPMLPFVANHDKSKRNAINPRRKDVSNDAVSCWSECLVDRILTTSSLDQGKIDGTEIKWEEPSGVISNSNVPLTRLSYSSNQNYYHEGVAKSGQETFDTAHKHGQQKQEDRGWQSQETKQIFSNSETNYVNGNVVQNLLLPNIKGKWNDTQLARMRQRWWDAELAKRRIEEEKRRKDNIVSNYEEDASNDSFDGNSSSSSSSSCCTSSSFDVNPKIEDEMQPPSLSKPFDESISTSPYSNLGFHQSEPSSISQQSPVYQRILHLERECLQSSRPLHFIIAYCYGLQQQRRKISDNASSETVFDAETVLFRLLTKQVSEEIAQWKATKLDLKDLIGMEDYSTVISGIPLLSADPTRLTPLQLSILLDLPHVVRILLCNPSYSSISEGKVSCPGIEEDEFGRTPLMLACELHRLECIETLLSLTKVKLDHREYEWGNSAFHFCCLRKMSDYGTRWDDEVLSENTAADAIDILLNKAPYPNQRRILMSINNEGQNLLHLACASGNLRLVDCILEHLNSRGHNLVMKALNMKDRNRCVPFLSAVAADARDIAMHLLVSRFANRSDLSTWFAGCPLAIASSNDSIEMVRMLLEVGHPTVYDTNLALLKAVRCTADESHDECDGDSEAICEIMSLLISSGANPHSLVATSEFPEQHLISTDRLALNKHLNVRHGVTPLTVAVCSYDVEGVKTMLTSYALALPSIRSSRRSDPLLRSQPESYFQTLEKREDDVVDSSLQQHLINISTQSALVNSLFQWWKHRRLASARIALGLYRRGVQLAQKRMQWLADSLQASMITPPPLTHFQVPSTIFQIISEYKPKGALTHDIDTSSIEWSRVLSSLDWFPTSINEIRCRFFWQLFHTRWPREPVEELRLRLKDDEFYLIVEDEKIIAHKSIVSTKSGKLAAAIHFNEAQRERNSDHLSVEIDLPVALAKMLLTHIYHGSIAFGLKTNPTTQCHQLLELALLAEEYLCPTLILECEMRLLKHGGKECICRHCSDSYISKADQTRCLVQQKCLEDASASARDNELCEIAGVFECKTTSFIDSPRSGLIIPETVLDVLAVAQHMVQSSSAHHGFYGMKYFKYEGIDLSPTNGTSLLGANHNNESLSAPFLAVKVAGISVVLKNFKAVINSDSYLREVHCDQEERTRKTALDPVAKADIEESSIALLSLCLDALKHNPFTIKDDQMCHAGANDICGGYFCFEH</sequence>
<dbReference type="CDD" id="cd18186">
    <property type="entry name" value="BTB_POZ_ZBTB_KLHL-like"/>
    <property type="match status" value="1"/>
</dbReference>
<dbReference type="PANTHER" id="PTHR24198">
    <property type="entry name" value="ANKYRIN REPEAT AND PROTEIN KINASE DOMAIN-CONTAINING PROTEIN"/>
    <property type="match status" value="1"/>
</dbReference>
<feature type="compositionally biased region" description="Low complexity" evidence="3">
    <location>
        <begin position="137"/>
        <end position="151"/>
    </location>
</feature>
<feature type="compositionally biased region" description="Polar residues" evidence="3">
    <location>
        <begin position="54"/>
        <end position="68"/>
    </location>
</feature>
<dbReference type="InterPro" id="IPR002110">
    <property type="entry name" value="Ankyrin_rpt"/>
</dbReference>
<protein>
    <recommendedName>
        <fullName evidence="4">BTB domain-containing protein</fullName>
    </recommendedName>
</protein>
<evidence type="ECO:0000256" key="2">
    <source>
        <dbReference type="ARBA" id="ARBA00023043"/>
    </source>
</evidence>
<evidence type="ECO:0000259" key="4">
    <source>
        <dbReference type="PROSITE" id="PS50097"/>
    </source>
</evidence>
<dbReference type="InterPro" id="IPR036770">
    <property type="entry name" value="Ankyrin_rpt-contain_sf"/>
</dbReference>
<feature type="region of interest" description="Disordered" evidence="3">
    <location>
        <begin position="360"/>
        <end position="379"/>
    </location>
</feature>
<feature type="compositionally biased region" description="Polar residues" evidence="3">
    <location>
        <begin position="121"/>
        <end position="136"/>
    </location>
</feature>
<feature type="compositionally biased region" description="Basic residues" evidence="3">
    <location>
        <begin position="69"/>
        <end position="83"/>
    </location>
</feature>
<proteinExistence type="predicted"/>
<dbReference type="Pfam" id="PF13606">
    <property type="entry name" value="Ank_3"/>
    <property type="match status" value="1"/>
</dbReference>
<feature type="region of interest" description="Disordered" evidence="3">
    <location>
        <begin position="442"/>
        <end position="493"/>
    </location>
</feature>
<dbReference type="Pfam" id="PF00023">
    <property type="entry name" value="Ank"/>
    <property type="match status" value="1"/>
</dbReference>
<evidence type="ECO:0000313" key="5">
    <source>
        <dbReference type="EMBL" id="KAL3791828.1"/>
    </source>
</evidence>
<dbReference type="Gene3D" id="1.25.40.20">
    <property type="entry name" value="Ankyrin repeat-containing domain"/>
    <property type="match status" value="2"/>
</dbReference>
<feature type="region of interest" description="Disordered" evidence="3">
    <location>
        <begin position="119"/>
        <end position="181"/>
    </location>
</feature>
<dbReference type="SMART" id="SM00248">
    <property type="entry name" value="ANK"/>
    <property type="match status" value="6"/>
</dbReference>
<comment type="caution">
    <text evidence="5">The sequence shown here is derived from an EMBL/GenBank/DDBJ whole genome shotgun (WGS) entry which is preliminary data.</text>
</comment>
<feature type="domain" description="BTB" evidence="4">
    <location>
        <begin position="1135"/>
        <end position="1205"/>
    </location>
</feature>
<name>A0ABD3PUN6_9STRA</name>
<organism evidence="5 6">
    <name type="scientific">Cyclotella cryptica</name>
    <dbReference type="NCBI Taxonomy" id="29204"/>
    <lineage>
        <taxon>Eukaryota</taxon>
        <taxon>Sar</taxon>
        <taxon>Stramenopiles</taxon>
        <taxon>Ochrophyta</taxon>
        <taxon>Bacillariophyta</taxon>
        <taxon>Coscinodiscophyceae</taxon>
        <taxon>Thalassiosirophycidae</taxon>
        <taxon>Stephanodiscales</taxon>
        <taxon>Stephanodiscaceae</taxon>
        <taxon>Cyclotella</taxon>
    </lineage>
</organism>
<keyword evidence="1" id="KW-0677">Repeat</keyword>
<dbReference type="Proteomes" id="UP001516023">
    <property type="component" value="Unassembled WGS sequence"/>
</dbReference>
<feature type="region of interest" description="Disordered" evidence="3">
    <location>
        <begin position="1"/>
        <end position="92"/>
    </location>
</feature>
<evidence type="ECO:0000256" key="3">
    <source>
        <dbReference type="SAM" id="MobiDB-lite"/>
    </source>
</evidence>
<feature type="compositionally biased region" description="Low complexity" evidence="3">
    <location>
        <begin position="451"/>
        <end position="472"/>
    </location>
</feature>
<dbReference type="InterPro" id="IPR000210">
    <property type="entry name" value="BTB/POZ_dom"/>
</dbReference>
<dbReference type="SUPFAM" id="SSF48403">
    <property type="entry name" value="Ankyrin repeat"/>
    <property type="match status" value="1"/>
</dbReference>
<dbReference type="InterPro" id="IPR011333">
    <property type="entry name" value="SKP1/BTB/POZ_sf"/>
</dbReference>
<evidence type="ECO:0000313" key="6">
    <source>
        <dbReference type="Proteomes" id="UP001516023"/>
    </source>
</evidence>
<dbReference type="EMBL" id="JABMIG020000109">
    <property type="protein sequence ID" value="KAL3791828.1"/>
    <property type="molecule type" value="Genomic_DNA"/>
</dbReference>
<reference evidence="5 6" key="1">
    <citation type="journal article" date="2020" name="G3 (Bethesda)">
        <title>Improved Reference Genome for Cyclotella cryptica CCMP332, a Model for Cell Wall Morphogenesis, Salinity Adaptation, and Lipid Production in Diatoms (Bacillariophyta).</title>
        <authorList>
            <person name="Roberts W.R."/>
            <person name="Downey K.M."/>
            <person name="Ruck E.C."/>
            <person name="Traller J.C."/>
            <person name="Alverson A.J."/>
        </authorList>
    </citation>
    <scope>NUCLEOTIDE SEQUENCE [LARGE SCALE GENOMIC DNA]</scope>
    <source>
        <strain evidence="5 6">CCMP332</strain>
    </source>
</reference>
<gene>
    <name evidence="5" type="ORF">HJC23_002459</name>
</gene>
<dbReference type="SUPFAM" id="SSF54695">
    <property type="entry name" value="POZ domain"/>
    <property type="match status" value="1"/>
</dbReference>